<dbReference type="SUPFAM" id="SSF52047">
    <property type="entry name" value="RNI-like"/>
    <property type="match status" value="1"/>
</dbReference>
<gene>
    <name evidence="2" type="ORF">O0I10_009094</name>
</gene>
<evidence type="ECO:0000313" key="2">
    <source>
        <dbReference type="EMBL" id="KAJ8655226.1"/>
    </source>
</evidence>
<keyword evidence="3" id="KW-1185">Reference proteome</keyword>
<feature type="domain" description="F-box" evidence="1">
    <location>
        <begin position="11"/>
        <end position="40"/>
    </location>
</feature>
<evidence type="ECO:0000259" key="1">
    <source>
        <dbReference type="Pfam" id="PF12937"/>
    </source>
</evidence>
<name>A0AAD7UZZ5_9FUNG</name>
<dbReference type="Proteomes" id="UP001234581">
    <property type="component" value="Unassembled WGS sequence"/>
</dbReference>
<dbReference type="Gene3D" id="3.80.10.10">
    <property type="entry name" value="Ribonuclease Inhibitor"/>
    <property type="match status" value="1"/>
</dbReference>
<dbReference type="InterPro" id="IPR001810">
    <property type="entry name" value="F-box_dom"/>
</dbReference>
<sequence>MDLVAALCQFPAEINNVIFSYMDLKQLGECLLVCRQWRDNIPNWIQAHDRSLCLSMKQFNKAQSTLQHLGRVVQGIHLHCGRDEVNLQQVIDNLIALDLPHVDTLELFSIPIGGSSVVEVCEAWCQLGTKLRRLRLTHRDAAKAPIDVSPLLDCCPYLTHLTVDYPRSRVPYYLKFFGQGRHLQLQYLKLEAYIEMQDLLSLVRRCPELRYLRIDWDHSMDMKQILDACPSLKGVSVDTRIHHVKDPWWKDRHHVPMTTTSSLQELDLHVKYEDLYLQTATMLTQHCEHLKRLRLDIGVIIWEGRIKQQDLTTLEYDPLPALEEFEYHSGYPLVPAKAAFVTPLLKKCPNLKYIRFDTSRAGPIYRALVGFHLPYLRCLRVSDTDHEMDGLEDLLFSIAHTNTPLERFEFGGDVFRSHLIYQALAQISSLRHIELNDYGTRRPRDKKVMTQCLSRLRGDGVTSTPATRNLESIDFFHVEGFMTVEAFGSLRKIFPLKRVAFHRCGSISERGLRLLVDREPPLEYLEVHLSSRTMDGESLEPLLAYARTKIPIVKSPGP</sequence>
<evidence type="ECO:0000313" key="3">
    <source>
        <dbReference type="Proteomes" id="UP001234581"/>
    </source>
</evidence>
<dbReference type="GeneID" id="83216501"/>
<dbReference type="AlphaFoldDB" id="A0AAD7UZZ5"/>
<organism evidence="2 3">
    <name type="scientific">Lichtheimia ornata</name>
    <dbReference type="NCBI Taxonomy" id="688661"/>
    <lineage>
        <taxon>Eukaryota</taxon>
        <taxon>Fungi</taxon>
        <taxon>Fungi incertae sedis</taxon>
        <taxon>Mucoromycota</taxon>
        <taxon>Mucoromycotina</taxon>
        <taxon>Mucoromycetes</taxon>
        <taxon>Mucorales</taxon>
        <taxon>Lichtheimiaceae</taxon>
        <taxon>Lichtheimia</taxon>
    </lineage>
</organism>
<dbReference type="PANTHER" id="PTHR38926:SF72">
    <property type="entry name" value="IM:7136021-RELATED"/>
    <property type="match status" value="1"/>
</dbReference>
<reference evidence="2 3" key="1">
    <citation type="submission" date="2023-03" db="EMBL/GenBank/DDBJ databases">
        <title>Genome sequence of Lichtheimia ornata CBS 291.66.</title>
        <authorList>
            <person name="Mohabir J.T."/>
            <person name="Shea T.P."/>
            <person name="Kurbessoian T."/>
            <person name="Berby B."/>
            <person name="Fontaine J."/>
            <person name="Livny J."/>
            <person name="Gnirke A."/>
            <person name="Stajich J.E."/>
            <person name="Cuomo C.A."/>
        </authorList>
    </citation>
    <scope>NUCLEOTIDE SEQUENCE [LARGE SCALE GENOMIC DNA]</scope>
    <source>
        <strain evidence="2">CBS 291.66</strain>
    </source>
</reference>
<dbReference type="InterPro" id="IPR032675">
    <property type="entry name" value="LRR_dom_sf"/>
</dbReference>
<proteinExistence type="predicted"/>
<dbReference type="SUPFAM" id="SSF81383">
    <property type="entry name" value="F-box domain"/>
    <property type="match status" value="1"/>
</dbReference>
<comment type="caution">
    <text evidence="2">The sequence shown here is derived from an EMBL/GenBank/DDBJ whole genome shotgun (WGS) entry which is preliminary data.</text>
</comment>
<protein>
    <recommendedName>
        <fullName evidence="1">F-box domain-containing protein</fullName>
    </recommendedName>
</protein>
<dbReference type="RefSeq" id="XP_058340139.1">
    <property type="nucleotide sequence ID" value="XM_058489091.1"/>
</dbReference>
<dbReference type="PANTHER" id="PTHR38926">
    <property type="entry name" value="F-BOX DOMAIN CONTAINING PROTEIN, EXPRESSED"/>
    <property type="match status" value="1"/>
</dbReference>
<dbReference type="InterPro" id="IPR036047">
    <property type="entry name" value="F-box-like_dom_sf"/>
</dbReference>
<dbReference type="EMBL" id="JARTCD010000051">
    <property type="protein sequence ID" value="KAJ8655226.1"/>
    <property type="molecule type" value="Genomic_DNA"/>
</dbReference>
<dbReference type="Pfam" id="PF12937">
    <property type="entry name" value="F-box-like"/>
    <property type="match status" value="1"/>
</dbReference>
<accession>A0AAD7UZZ5</accession>